<comment type="caution">
    <text evidence="1">The sequence shown here is derived from an EMBL/GenBank/DDBJ whole genome shotgun (WGS) entry which is preliminary data.</text>
</comment>
<dbReference type="AlphaFoldDB" id="A0A812QHY9"/>
<evidence type="ECO:0000313" key="2">
    <source>
        <dbReference type="Proteomes" id="UP000604046"/>
    </source>
</evidence>
<keyword evidence="2" id="KW-1185">Reference proteome</keyword>
<sequence length="265" mass="29764">MRDLSTAAGTGSIALLTCDVDFMDAIQRLHLGSSILVLIPSRAFNVIRAYQDAGVRVLEVPVQQNSPRVRAMLEDGTGHVQFADPYISFDGHHEARLCQSFLKDLDFYKEEESQEYLIHAAAKFWHRNAKGPLTVFPQQCATLEVCRLAEADRSRAWQKYTKELAFLIPKSAHPSPSSQLRRKYGNAAASAIHRGGGPFILEDSSHMVRSALRRLGYLDKYMNNDFDEAMFVFVNVSNNTYKLRKQLDALPRAADQSKDVAEAKT</sequence>
<dbReference type="Proteomes" id="UP000604046">
    <property type="component" value="Unassembled WGS sequence"/>
</dbReference>
<organism evidence="1 2">
    <name type="scientific">Symbiodinium natans</name>
    <dbReference type="NCBI Taxonomy" id="878477"/>
    <lineage>
        <taxon>Eukaryota</taxon>
        <taxon>Sar</taxon>
        <taxon>Alveolata</taxon>
        <taxon>Dinophyceae</taxon>
        <taxon>Suessiales</taxon>
        <taxon>Symbiodiniaceae</taxon>
        <taxon>Symbiodinium</taxon>
    </lineage>
</organism>
<gene>
    <name evidence="1" type="ORF">SNAT2548_LOCUS20525</name>
</gene>
<dbReference type="EMBL" id="CAJNDS010002213">
    <property type="protein sequence ID" value="CAE7375748.1"/>
    <property type="molecule type" value="Genomic_DNA"/>
</dbReference>
<accession>A0A812QHY9</accession>
<protein>
    <submittedName>
        <fullName evidence="1">Uncharacterized protein</fullName>
    </submittedName>
</protein>
<proteinExistence type="predicted"/>
<evidence type="ECO:0000313" key="1">
    <source>
        <dbReference type="EMBL" id="CAE7375748.1"/>
    </source>
</evidence>
<reference evidence="1" key="1">
    <citation type="submission" date="2021-02" db="EMBL/GenBank/DDBJ databases">
        <authorList>
            <person name="Dougan E. K."/>
            <person name="Rhodes N."/>
            <person name="Thang M."/>
            <person name="Chan C."/>
        </authorList>
    </citation>
    <scope>NUCLEOTIDE SEQUENCE</scope>
</reference>
<name>A0A812QHY9_9DINO</name>